<evidence type="ECO:0000313" key="4">
    <source>
        <dbReference type="Proteomes" id="UP000092443"/>
    </source>
</evidence>
<dbReference type="InterPro" id="IPR016186">
    <property type="entry name" value="C-type_lectin-like/link_sf"/>
</dbReference>
<name>A0A8U0WGQ0_9MUSC</name>
<feature type="region of interest" description="Disordered" evidence="1">
    <location>
        <begin position="788"/>
        <end position="828"/>
    </location>
</feature>
<evidence type="ECO:0000313" key="5">
    <source>
        <dbReference type="RefSeq" id="XP_037884285.1"/>
    </source>
</evidence>
<feature type="region of interest" description="Disordered" evidence="1">
    <location>
        <begin position="625"/>
        <end position="649"/>
    </location>
</feature>
<dbReference type="Gene3D" id="3.10.100.10">
    <property type="entry name" value="Mannose-Binding Protein A, subunit A"/>
    <property type="match status" value="1"/>
</dbReference>
<dbReference type="RefSeq" id="XP_037884285.1">
    <property type="nucleotide sequence ID" value="XM_038028357.1"/>
</dbReference>
<feature type="signal peptide" evidence="2">
    <location>
        <begin position="1"/>
        <end position="29"/>
    </location>
</feature>
<evidence type="ECO:0000256" key="2">
    <source>
        <dbReference type="SAM" id="SignalP"/>
    </source>
</evidence>
<dbReference type="GeneID" id="119634270"/>
<dbReference type="InterPro" id="IPR016187">
    <property type="entry name" value="CTDL_fold"/>
</dbReference>
<dbReference type="CDD" id="cd00037">
    <property type="entry name" value="CLECT"/>
    <property type="match status" value="1"/>
</dbReference>
<evidence type="ECO:0000259" key="3">
    <source>
        <dbReference type="PROSITE" id="PS50041"/>
    </source>
</evidence>
<proteinExistence type="predicted"/>
<dbReference type="Proteomes" id="UP000092443">
    <property type="component" value="Unplaced"/>
</dbReference>
<organism evidence="4 5">
    <name type="scientific">Glossina fuscipes</name>
    <dbReference type="NCBI Taxonomy" id="7396"/>
    <lineage>
        <taxon>Eukaryota</taxon>
        <taxon>Metazoa</taxon>
        <taxon>Ecdysozoa</taxon>
        <taxon>Arthropoda</taxon>
        <taxon>Hexapoda</taxon>
        <taxon>Insecta</taxon>
        <taxon>Pterygota</taxon>
        <taxon>Neoptera</taxon>
        <taxon>Endopterygota</taxon>
        <taxon>Diptera</taxon>
        <taxon>Brachycera</taxon>
        <taxon>Muscomorpha</taxon>
        <taxon>Hippoboscoidea</taxon>
        <taxon>Glossinidae</taxon>
        <taxon>Glossina</taxon>
    </lineage>
</organism>
<protein>
    <submittedName>
        <fullName evidence="5">Bromodomain-containing protein DDB_G0280777</fullName>
    </submittedName>
</protein>
<keyword evidence="4" id="KW-1185">Reference proteome</keyword>
<dbReference type="KEGG" id="gfs:119634270"/>
<dbReference type="SMART" id="SM00034">
    <property type="entry name" value="CLECT"/>
    <property type="match status" value="1"/>
</dbReference>
<dbReference type="SUPFAM" id="SSF56436">
    <property type="entry name" value="C-type lectin-like"/>
    <property type="match status" value="1"/>
</dbReference>
<dbReference type="PANTHER" id="PTHR45784:SF5">
    <property type="entry name" value="C-TYPE LECTIN DOMAIN FAMILY 20 MEMBER A-RELATED"/>
    <property type="match status" value="1"/>
</dbReference>
<feature type="compositionally biased region" description="Acidic residues" evidence="1">
    <location>
        <begin position="807"/>
        <end position="820"/>
    </location>
</feature>
<feature type="chain" id="PRO_5035796493" evidence="2">
    <location>
        <begin position="30"/>
        <end position="976"/>
    </location>
</feature>
<sequence>MMLRRQHFYSFYWSLLLMGLYHITMECDARAVNVSNTWTMPQEGLNVFYRFFRDRISWFEADAVCQFHHANLVTVDNSFQFDATRDLLRELDVNDIVWIGLMRPQSSDRFMWSNSRPLVTNTGYWAESLPLMDAPLCAVIDPIRDYRWHALRCGGPETASFLCEMPVPSWADACILKDMPNLTMQYMADTASIELIRNCQEEGLLRTACKGKQDREQALQSLICPRERLEAQRINDITNSHFKSMQIINSIPTDNNENNNIELLPIDGNYGSVNANSYTDQVQTEQNTVQKLIEQFNVDELMQADEQPSQMETINNFYKLQGPIAKPVKKSGKKLTEFTKKDLTKQQLLENEKKEEILKMEEMMLGDQPISAQRGEPEIAEHILEDVVSNEIMEHLPHSKKVLTVPTAQTLHTIELMKEKLHKGDEKQNEKLLKLKFERKIIATSSTAATITANTATATTTAATASLITTTDINLNTDKSSTTVNNLTTPKPFTQMHSTTIVIPSIAAAAATISHPIHPQQPHSNVFTESPPRLPHTKETADNSHFIPPMLLVKSHYVPTSKHVGHGEHRTLEYHTEPVEKVEQTASPGIIIEMEGTTLKTLDDTAKLIVSEKYRDIEESTIKAVTEQETNRNKPNNNSNSIRIDYSTTKQPLATTDETKLYTTLQTTIINPTTQKIQTISRNVAVVEQQNDDTNTMDTAVIAIQDQQKKTMKKKKREMAEEKRVKTAMLALNSKQKPDQKEQALITTKTISYTQTIEHANGMTDRATTEKPKVAIYAAETQNVQTEISVQNVEEKDENKKQKSEQEQEQEQEQQEEQEQEQQKVKQKETIVKTMEHTTFPTKMTTTVNNNKEPITLNIEIAKVNEKPEEENISTSNKHQPTTTTTPTTITTTTITAITTTTTAITPTTSNAINNTTTNVVPNTSITTHSTHPVDINVTQTTRNFLKVTTEEPYKPNRRRSLTKPETMSYIKKILG</sequence>
<feature type="domain" description="C-type lectin" evidence="3">
    <location>
        <begin position="49"/>
        <end position="153"/>
    </location>
</feature>
<evidence type="ECO:0000256" key="1">
    <source>
        <dbReference type="SAM" id="MobiDB-lite"/>
    </source>
</evidence>
<accession>A0A8U0WGQ0</accession>
<feature type="compositionally biased region" description="Basic and acidic residues" evidence="1">
    <location>
        <begin position="793"/>
        <end position="806"/>
    </location>
</feature>
<dbReference type="PANTHER" id="PTHR45784">
    <property type="entry name" value="C-TYPE LECTIN DOMAIN FAMILY 20 MEMBER A-RELATED"/>
    <property type="match status" value="1"/>
</dbReference>
<dbReference type="InterPro" id="IPR001304">
    <property type="entry name" value="C-type_lectin-like"/>
</dbReference>
<feature type="compositionally biased region" description="Low complexity" evidence="1">
    <location>
        <begin position="633"/>
        <end position="644"/>
    </location>
</feature>
<dbReference type="PROSITE" id="PS50041">
    <property type="entry name" value="C_TYPE_LECTIN_2"/>
    <property type="match status" value="1"/>
</dbReference>
<reference evidence="5" key="1">
    <citation type="submission" date="2025-08" db="UniProtKB">
        <authorList>
            <consortium name="RefSeq"/>
        </authorList>
    </citation>
    <scope>IDENTIFICATION</scope>
    <source>
        <tissue evidence="5">Whole body pupa</tissue>
    </source>
</reference>
<dbReference type="AlphaFoldDB" id="A0A8U0WGQ0"/>
<dbReference type="Pfam" id="PF00059">
    <property type="entry name" value="Lectin_C"/>
    <property type="match status" value="1"/>
</dbReference>
<keyword evidence="2" id="KW-0732">Signal</keyword>
<gene>
    <name evidence="5" type="primary">LOC119634270</name>
</gene>